<evidence type="ECO:0000313" key="6">
    <source>
        <dbReference type="Proteomes" id="UP000664044"/>
    </source>
</evidence>
<dbReference type="NCBIfam" id="TIGR04183">
    <property type="entry name" value="Por_Secre_tail"/>
    <property type="match status" value="1"/>
</dbReference>
<keyword evidence="6" id="KW-1185">Reference proteome</keyword>
<dbReference type="RefSeq" id="WP_207035195.1">
    <property type="nucleotide sequence ID" value="NZ_JAFLNL010000008.1"/>
</dbReference>
<dbReference type="PROSITE" id="PS50268">
    <property type="entry name" value="CADHERIN_2"/>
    <property type="match status" value="1"/>
</dbReference>
<name>A0ABS3G772_9FLAO</name>
<dbReference type="SUPFAM" id="SSF110296">
    <property type="entry name" value="Oligoxyloglucan reducing end-specific cellobiohydrolase"/>
    <property type="match status" value="3"/>
</dbReference>
<evidence type="ECO:0000313" key="5">
    <source>
        <dbReference type="EMBL" id="MBO0355265.1"/>
    </source>
</evidence>
<keyword evidence="2" id="KW-0732">Signal</keyword>
<keyword evidence="1" id="KW-0602">Photosynthesis</keyword>
<gene>
    <name evidence="5" type="ORF">J0656_14670</name>
</gene>
<dbReference type="Pfam" id="PF18962">
    <property type="entry name" value="Por_Secre_tail"/>
    <property type="match status" value="1"/>
</dbReference>
<dbReference type="InterPro" id="IPR015943">
    <property type="entry name" value="WD40/YVTN_repeat-like_dom_sf"/>
</dbReference>
<keyword evidence="3" id="KW-0604">Photosystem II</keyword>
<dbReference type="CDD" id="cd15482">
    <property type="entry name" value="Sialidase_non-viral"/>
    <property type="match status" value="1"/>
</dbReference>
<dbReference type="Pfam" id="PF14870">
    <property type="entry name" value="PSII_BNR"/>
    <property type="match status" value="3"/>
</dbReference>
<dbReference type="PANTHER" id="PTHR47199:SF2">
    <property type="entry name" value="PHOTOSYSTEM II STABILITY_ASSEMBLY FACTOR HCF136, CHLOROPLASTIC"/>
    <property type="match status" value="1"/>
</dbReference>
<dbReference type="EMBL" id="JAFLNL010000008">
    <property type="protein sequence ID" value="MBO0355265.1"/>
    <property type="molecule type" value="Genomic_DNA"/>
</dbReference>
<evidence type="ECO:0000256" key="1">
    <source>
        <dbReference type="ARBA" id="ARBA00022531"/>
    </source>
</evidence>
<dbReference type="InterPro" id="IPR013783">
    <property type="entry name" value="Ig-like_fold"/>
</dbReference>
<organism evidence="5 6">
    <name type="scientific">Flagellimonas aurea</name>
    <dbReference type="NCBI Taxonomy" id="2915619"/>
    <lineage>
        <taxon>Bacteria</taxon>
        <taxon>Pseudomonadati</taxon>
        <taxon>Bacteroidota</taxon>
        <taxon>Flavobacteriia</taxon>
        <taxon>Flavobacteriales</taxon>
        <taxon>Flavobacteriaceae</taxon>
        <taxon>Flagellimonas</taxon>
    </lineage>
</organism>
<proteinExistence type="predicted"/>
<evidence type="ECO:0000256" key="2">
    <source>
        <dbReference type="ARBA" id="ARBA00022729"/>
    </source>
</evidence>
<comment type="caution">
    <text evidence="5">The sequence shown here is derived from an EMBL/GenBank/DDBJ whole genome shotgun (WGS) entry which is preliminary data.</text>
</comment>
<dbReference type="InterPro" id="IPR026444">
    <property type="entry name" value="Secre_tail"/>
</dbReference>
<protein>
    <submittedName>
        <fullName evidence="5">T9SS type A sorting domain-containing protein</fullName>
    </submittedName>
</protein>
<dbReference type="Proteomes" id="UP000664044">
    <property type="component" value="Unassembled WGS sequence"/>
</dbReference>
<accession>A0ABS3G772</accession>
<dbReference type="PANTHER" id="PTHR47199">
    <property type="entry name" value="PHOTOSYSTEM II STABILITY/ASSEMBLY FACTOR HCF136, CHLOROPLASTIC"/>
    <property type="match status" value="1"/>
</dbReference>
<dbReference type="Gene3D" id="2.60.40.10">
    <property type="entry name" value="Immunoglobulins"/>
    <property type="match status" value="1"/>
</dbReference>
<dbReference type="InterPro" id="IPR002126">
    <property type="entry name" value="Cadherin-like_dom"/>
</dbReference>
<sequence length="1667" mass="183987">MLAAIISLISIYTYSQTYLENFEEIGGFATIGNTSYFMARNLTEGWALWKTNGTRKGTQLIKGLLDGSSPPGNLFIFKNELYFASNTPGKGIELWKSDGTENGTSLLKDLNTDGDNSSSRPSNFTIYGDMLYFTASNQYISGPPKLHRTDGTTEGTVLVEDIIDAGDIIYSSGNLVVANNKLYFTNNGKLYETDGTTEGTKSMVIDGLENMGRFKSFTSGLYFITYSHNNTYIRLYRLTDLDNYTMLKEFSIESYSGLKLYGLIEVGEKVFFSLGSGNAYNNIRDALWVTDGTSHGTKEILNFQDPYLFGSGNFNGFVEHNGNLFFSTGAFNNHLLWTSDGTVQGTKQANTAINVNPYADMLVWNNKIYYVNGSAGVGSYDVNSNSVENYSPLRATRKTSGDKYFLKSDGRFVYFAVLNDKVQYQSSVDLYHAGPNPFMQIKSGYSIVDNGEEIGFDTKVDSLAIKRISIQNMGKAPLNFSKIQVSGEGFYINGDVGETSLPQQLAPLQTGTFEVGFLPNTTDVHSGYLIIRGDDTSQPEFRLQLKGLVSAHPAESVDKTFPTQKEIEWDRSVAEVQIDNYSILENAVIGSLIGTFSTDVGDDETFNYSLIEGIGDEDNMVFSISNNQLFVGDGFNDDFKNSYTIRVQATGAKGTVLEENIILGIIDESEEIELGDCEKIGIPLTSDLYDVEFLNDTDAIAVGANGVILKTFDKGATWQHMHVIEQTNLVGGLYTYPSNLYEIQFVNETTGFIAGSSVLLRTDDAGLNWKPLDFDQLGSLTTYNGRFMAVSPEVLFIYMERYIFKSNDGGQSWSETSYRGGFGDPRAIYFPNDELGFASNNSQTYFISNDGGETWTNYVLDLEELAYDEDITTFTFRDDNVGFAATNKGKVLKTEDQGQSWVVINAENRSGIKEIHFVDESIGYMIGGSIYETNDGGLTWSSVYLNVHASIQSLDINQLGDRIAVGTGSYENGRAIFASPSGTEWSPVSTLLGGGRVRDVIFDGDNAYFFSEYQSRKSNDGGVTWIEMTTPIDEKVYQAEKIGENLVIRTYNGEAYRSPDGGDTWIPIMAQDSYGALDVLDNTILFSKNLEGRITKSLDFGETWTPLADTALDHVRVLEFPSESIGFAGKSNGVSRTEDGGATWEELIVDPDQEPFVYGITFANDLIGIVSTGNGFYKTIDGGDSWEFLNLYTGYTSEIIALNELEWYIGANNGIYSTIDGGIHWKKVFNSNGDILDMDYVNGTIYISVNGGGVHKIEDDLQPINAGYIKGDKSVRVEDEEIYSILKHSDVRYEWHVEGNNKLISEDNLAKITWSEPGTYTVSTVPYSSCNTGVSSEIIVTVLERPSPPEIFGLEKVVENSNGHVYTTPLEDQVSYIWSVSGQRSYETNGNELIVDWGGMGFGEIGLIRTDLLTGLRSFNRLSVEIKPNDPFMILQSNTTCRGTSNGSLHIMARIPENAYSAKLTGSSISTSSDFKGELLLENLSAGMYDICLQDHGTNKEYCYQFTISEPEPFEVTSIISSSSSKQVDLQFKGGAAPYIVSINGRKIMETSQESVQITADNGDVLEVNSAGDCEFSYSKLIYFQKGITVIPNPVVNSFTASLSNEKFSNHQEVPLRIFNSSGQMVLSMNVTISNQTLTCEVSTLNSGIYIVQLGDNQKTSFKVIKK</sequence>
<reference evidence="5 6" key="1">
    <citation type="submission" date="2021-03" db="EMBL/GenBank/DDBJ databases">
        <title>Muricauda lutimaris sp. nov. and Muricauda ruestringensis sp. nov, two marine members of the Flavobacteriaceae isolated from deep sea sediments of Western Pacific.</title>
        <authorList>
            <person name="Zhao S."/>
            <person name="Liu R."/>
        </authorList>
    </citation>
    <scope>NUCLEOTIDE SEQUENCE [LARGE SCALE GENOMIC DNA]</scope>
    <source>
        <strain evidence="5 6">BC31-1-A7</strain>
    </source>
</reference>
<dbReference type="Gene3D" id="2.130.10.10">
    <property type="entry name" value="YVTN repeat-like/Quinoprotein amine dehydrogenase"/>
    <property type="match status" value="3"/>
</dbReference>
<evidence type="ECO:0000256" key="3">
    <source>
        <dbReference type="ARBA" id="ARBA00023276"/>
    </source>
</evidence>
<feature type="domain" description="Cadherin" evidence="4">
    <location>
        <begin position="575"/>
        <end position="685"/>
    </location>
</feature>
<evidence type="ECO:0000259" key="4">
    <source>
        <dbReference type="PROSITE" id="PS50268"/>
    </source>
</evidence>
<dbReference type="InterPro" id="IPR028203">
    <property type="entry name" value="PSII_CF48-like_dom"/>
</dbReference>